<dbReference type="EMBL" id="CM023471">
    <property type="protein sequence ID" value="KAH7964777.1"/>
    <property type="molecule type" value="Genomic_DNA"/>
</dbReference>
<reference evidence="1" key="1">
    <citation type="submission" date="2020-05" db="EMBL/GenBank/DDBJ databases">
        <title>Large-scale comparative analyses of tick genomes elucidate their genetic diversity and vector capacities.</title>
        <authorList>
            <person name="Jia N."/>
            <person name="Wang J."/>
            <person name="Shi W."/>
            <person name="Du L."/>
            <person name="Sun Y."/>
            <person name="Zhan W."/>
            <person name="Jiang J."/>
            <person name="Wang Q."/>
            <person name="Zhang B."/>
            <person name="Ji P."/>
            <person name="Sakyi L.B."/>
            <person name="Cui X."/>
            <person name="Yuan T."/>
            <person name="Jiang B."/>
            <person name="Yang W."/>
            <person name="Lam T.T.-Y."/>
            <person name="Chang Q."/>
            <person name="Ding S."/>
            <person name="Wang X."/>
            <person name="Zhu J."/>
            <person name="Ruan X."/>
            <person name="Zhao L."/>
            <person name="Wei J."/>
            <person name="Que T."/>
            <person name="Du C."/>
            <person name="Cheng J."/>
            <person name="Dai P."/>
            <person name="Han X."/>
            <person name="Huang E."/>
            <person name="Gao Y."/>
            <person name="Liu J."/>
            <person name="Shao H."/>
            <person name="Ye R."/>
            <person name="Li L."/>
            <person name="Wei W."/>
            <person name="Wang X."/>
            <person name="Wang C."/>
            <person name="Yang T."/>
            <person name="Huo Q."/>
            <person name="Li W."/>
            <person name="Guo W."/>
            <person name="Chen H."/>
            <person name="Zhou L."/>
            <person name="Ni X."/>
            <person name="Tian J."/>
            <person name="Zhou Y."/>
            <person name="Sheng Y."/>
            <person name="Liu T."/>
            <person name="Pan Y."/>
            <person name="Xia L."/>
            <person name="Li J."/>
            <person name="Zhao F."/>
            <person name="Cao W."/>
        </authorList>
    </citation>
    <scope>NUCLEOTIDE SEQUENCE</scope>
    <source>
        <strain evidence="1">Dsil-2018</strain>
    </source>
</reference>
<evidence type="ECO:0000313" key="1">
    <source>
        <dbReference type="EMBL" id="KAH7964777.1"/>
    </source>
</evidence>
<accession>A0ACB8D9W9</accession>
<gene>
    <name evidence="1" type="ORF">HPB49_001258</name>
</gene>
<dbReference type="Proteomes" id="UP000821865">
    <property type="component" value="Chromosome 2"/>
</dbReference>
<comment type="caution">
    <text evidence="1">The sequence shown here is derived from an EMBL/GenBank/DDBJ whole genome shotgun (WGS) entry which is preliminary data.</text>
</comment>
<name>A0ACB8D9W9_DERSI</name>
<sequence>MAVKGSFSERNHVRMAMAIRVERRKRQWWAVQREQVKRVHRLTAIKSPCQDELPKNEGEGLARHSEIMEESHRYRLLKPLPLNTGSSYNGGAGGGGDRLVAVKIMENIADNVEEMEEEHRVLRDLCVHPNIPTYFGIFFQPAPCREDDQVWFVMELCTGGSVTDLVQNLRKSGSNLPEPIIAYILRETIDGHNILLTDTGTVKLVDFGVSSHLDETMGRRNTSVGTPYWMAPEVVACERQLDYSYDIRCDVWSLGITAIELAEGEPPLADIHPMRALFQIPRNPPPKLKNPAEWSDDFNDFLSVCLVKDYEKRPLMSDLMNHKFIAQVPKHPEEIRQELMRILKAQRKVGYSKRLPEVTTKHGQLKTDRKSRPTPILMDDLSALETLTEEIIVDQLYQRFMRGQIYTYIGDILLAMNPFQKLPIYSEEVSLRYRNRAKLDNPPHIFAVADAAYHSMLHQKRNQCIVISGESGAGKTESANLLLRQLVALGKATNRNLEDKILQVNPIMEAFGNAKTGINDNSSRFGKFLDLTFTEQGKITGGKLSVYLLEQSRVVWQAPQERNFHIFYYLYDGLADIRQLGNYYLDTTGKRQHRYLNGAASDKETASTHVDRLNNIKQGFQLLGFRSAETDTIYRILAAIVHLGDVEVRKAETTFQNDTCIIVNAEKIPIVAQLLGLQGNALRDALTSSSMVMRGEVITRCNSAQEAECARDAMAKALYARLFDWIVNQINRHLALGRIAIGLPLSVALLDIFGFEDLQKNSLEQLCINIANEQIQFFFNQHVFAWEQQEYLNEGLSVQPVSFGDNRPVLDMFLGRPLGLLALLDEESHFPNATDQSLIDKFHNNIKSKYYIRPKSNALQFTIRHHAGKVLYDARCFVEKNRNFLPTEIVQLLRQSKLPVVQTLFQSPLTKTGQLYTPSQYACQNLSTQSLVSQAKALQTTSTSFRFSLMDLLQKMSAGLPHFVRCLKPNDYRLAGGFSRDKVLCQLRYTGVLETIYIRQQGFSHRYSFTELLKRYGFLAFSFDEKIVPNRDTCHQLLVRLKMDDYAIGKSKVFLKYYHVEYLSRLYEQQIRKIVIAQSAVRRWLAKRYVQKRRLAIALVAQRCQMKIQKNKEAANRRKVAHHKCADPNGSTWKCLKILDFCQKVHHCPSSRNRCLKKAHPNTNITQLIMTCHQVPGLSPRNGETIVDETPVPSERRINGRCRNQDHHHQQRPQPKKALHLNNFDLCTHKLPAEERKILATEVPVKPAPRELRNGVNGVNGDQRRHLETDASSASGNSSSLSSGPRPTIVEVESWWQEGSLKENRTIEPTTPVHCEMATQQDSDPNQGPYQFKKILRKPPPSPKPSPNRQTPGVFDFRKLLRKTDNAPTETLKRCKGLISSSNSVT</sequence>
<proteinExistence type="predicted"/>
<keyword evidence="2" id="KW-1185">Reference proteome</keyword>
<evidence type="ECO:0000313" key="2">
    <source>
        <dbReference type="Proteomes" id="UP000821865"/>
    </source>
</evidence>
<protein>
    <submittedName>
        <fullName evidence="1">Uncharacterized protein</fullName>
    </submittedName>
</protein>
<organism evidence="1 2">
    <name type="scientific">Dermacentor silvarum</name>
    <name type="common">Tick</name>
    <dbReference type="NCBI Taxonomy" id="543639"/>
    <lineage>
        <taxon>Eukaryota</taxon>
        <taxon>Metazoa</taxon>
        <taxon>Ecdysozoa</taxon>
        <taxon>Arthropoda</taxon>
        <taxon>Chelicerata</taxon>
        <taxon>Arachnida</taxon>
        <taxon>Acari</taxon>
        <taxon>Parasitiformes</taxon>
        <taxon>Ixodida</taxon>
        <taxon>Ixodoidea</taxon>
        <taxon>Ixodidae</taxon>
        <taxon>Rhipicephalinae</taxon>
        <taxon>Dermacentor</taxon>
    </lineage>
</organism>